<dbReference type="VEuPathDB" id="FungiDB:RhiirA1_409133"/>
<sequence>MSGPTAHENLFLVATSDLVYIFIDYSNVVHEGSRELSFPNESFNVDLNRLVIIVCNGRKLGGVFIAGSTPQIASTPPKDELSWKRAEDLGFNVKTFPRNASNKEKGVDVDLACNIMEVILTKTPGTLILITGDSDFSTPINKAKEKKWGVEIWSWPKGMAKNFKSFPHVSLRDHYRFFAYVTRTYPLKSKYVLKISGDIIKSWKWRNEPIMEYYFTRNLLCQFYWINGTTAHLYFDSKNQLQDASNWWLSKDYPNMLVEELGKDIKNDKMPYEGNHTNTQDKRFSEIVVDLPQQTAKEPLVNQLFNGGSLK</sequence>
<reference evidence="2 3" key="1">
    <citation type="submission" date="2016-04" db="EMBL/GenBank/DDBJ databases">
        <title>Genome analyses suggest a sexual origin of heterokaryosis in a supposedly ancient asexual fungus.</title>
        <authorList>
            <person name="Ropars J."/>
            <person name="Sedzielewska K."/>
            <person name="Noel J."/>
            <person name="Charron P."/>
            <person name="Farinelli L."/>
            <person name="Marton T."/>
            <person name="Kruger M."/>
            <person name="Pelin A."/>
            <person name="Brachmann A."/>
            <person name="Corradi N."/>
        </authorList>
    </citation>
    <scope>NUCLEOTIDE SEQUENCE [LARGE SCALE GENOMIC DNA]</scope>
    <source>
        <strain evidence="2 3">C2</strain>
    </source>
</reference>
<dbReference type="AlphaFoldDB" id="A0A2N1P4B5"/>
<evidence type="ECO:0000313" key="2">
    <source>
        <dbReference type="EMBL" id="PKK80925.1"/>
    </source>
</evidence>
<feature type="domain" description="NYN" evidence="1">
    <location>
        <begin position="19"/>
        <end position="163"/>
    </location>
</feature>
<accession>A0A2N1P4B5</accession>
<reference evidence="2 3" key="2">
    <citation type="submission" date="2017-10" db="EMBL/GenBank/DDBJ databases">
        <title>Extensive intraspecific genome diversity in a model arbuscular mycorrhizal fungus.</title>
        <authorList>
            <person name="Chen E.C.H."/>
            <person name="Morin E."/>
            <person name="Baudet D."/>
            <person name="Noel J."/>
            <person name="Ndikumana S."/>
            <person name="Charron P."/>
            <person name="St-Onge C."/>
            <person name="Giorgi J."/>
            <person name="Grigoriev I.V."/>
            <person name="Roux C."/>
            <person name="Martin F.M."/>
            <person name="Corradi N."/>
        </authorList>
    </citation>
    <scope>NUCLEOTIDE SEQUENCE [LARGE SCALE GENOMIC DNA]</scope>
    <source>
        <strain evidence="2 3">C2</strain>
    </source>
</reference>
<dbReference type="Gene3D" id="3.40.50.1010">
    <property type="entry name" value="5'-nuclease"/>
    <property type="match status" value="1"/>
</dbReference>
<comment type="caution">
    <text evidence="2">The sequence shown here is derived from an EMBL/GenBank/DDBJ whole genome shotgun (WGS) entry which is preliminary data.</text>
</comment>
<dbReference type="Pfam" id="PF01936">
    <property type="entry name" value="NYN"/>
    <property type="match status" value="1"/>
</dbReference>
<gene>
    <name evidence="2" type="ORF">RhiirC2_767566</name>
</gene>
<dbReference type="VEuPathDB" id="FungiDB:FUN_013753"/>
<evidence type="ECO:0000259" key="1">
    <source>
        <dbReference type="Pfam" id="PF01936"/>
    </source>
</evidence>
<dbReference type="EMBL" id="LLXL01000003">
    <property type="protein sequence ID" value="PKK80925.1"/>
    <property type="molecule type" value="Genomic_DNA"/>
</dbReference>
<dbReference type="GO" id="GO:0004540">
    <property type="term" value="F:RNA nuclease activity"/>
    <property type="evidence" value="ECO:0007669"/>
    <property type="project" value="InterPro"/>
</dbReference>
<name>A0A2N1P4B5_9GLOM</name>
<protein>
    <recommendedName>
        <fullName evidence="1">NYN domain-containing protein</fullName>
    </recommendedName>
</protein>
<organism evidence="2 3">
    <name type="scientific">Rhizophagus irregularis</name>
    <dbReference type="NCBI Taxonomy" id="588596"/>
    <lineage>
        <taxon>Eukaryota</taxon>
        <taxon>Fungi</taxon>
        <taxon>Fungi incertae sedis</taxon>
        <taxon>Mucoromycota</taxon>
        <taxon>Glomeromycotina</taxon>
        <taxon>Glomeromycetes</taxon>
        <taxon>Glomerales</taxon>
        <taxon>Glomeraceae</taxon>
        <taxon>Rhizophagus</taxon>
    </lineage>
</organism>
<proteinExistence type="predicted"/>
<dbReference type="VEuPathDB" id="FungiDB:RhiirFUN_017308"/>
<dbReference type="Proteomes" id="UP000233469">
    <property type="component" value="Unassembled WGS sequence"/>
</dbReference>
<evidence type="ECO:0000313" key="3">
    <source>
        <dbReference type="Proteomes" id="UP000233469"/>
    </source>
</evidence>
<dbReference type="InterPro" id="IPR021139">
    <property type="entry name" value="NYN"/>
</dbReference>